<comment type="catalytic activity">
    <reaction evidence="11">
        <text>L-threonyl-[protein] + ATP = O-phospho-L-threonyl-[protein] + ADP + H(+)</text>
        <dbReference type="Rhea" id="RHEA:46608"/>
        <dbReference type="Rhea" id="RHEA-COMP:11060"/>
        <dbReference type="Rhea" id="RHEA-COMP:11605"/>
        <dbReference type="ChEBI" id="CHEBI:15378"/>
        <dbReference type="ChEBI" id="CHEBI:30013"/>
        <dbReference type="ChEBI" id="CHEBI:30616"/>
        <dbReference type="ChEBI" id="CHEBI:61977"/>
        <dbReference type="ChEBI" id="CHEBI:456216"/>
        <dbReference type="EC" id="2.7.12.2"/>
    </reaction>
</comment>
<dbReference type="InterPro" id="IPR011009">
    <property type="entry name" value="Kinase-like_dom_sf"/>
</dbReference>
<keyword evidence="1" id="KW-0723">Serine/threonine-protein kinase</keyword>
<dbReference type="EC" id="2.7.12.2" evidence="9"/>
<dbReference type="InterPro" id="IPR000719">
    <property type="entry name" value="Prot_kinase_dom"/>
</dbReference>
<feature type="compositionally biased region" description="Basic and acidic residues" evidence="13">
    <location>
        <begin position="451"/>
        <end position="478"/>
    </location>
</feature>
<dbReference type="GO" id="GO:0006950">
    <property type="term" value="P:response to stress"/>
    <property type="evidence" value="ECO:0007669"/>
    <property type="project" value="UniProtKB-ARBA"/>
</dbReference>
<keyword evidence="3" id="KW-0808">Transferase</keyword>
<organism evidence="15">
    <name type="scientific">Menopon gallinae</name>
    <name type="common">poultry shaft louse</name>
    <dbReference type="NCBI Taxonomy" id="328185"/>
    <lineage>
        <taxon>Eukaryota</taxon>
        <taxon>Metazoa</taxon>
        <taxon>Ecdysozoa</taxon>
        <taxon>Arthropoda</taxon>
        <taxon>Hexapoda</taxon>
        <taxon>Insecta</taxon>
        <taxon>Pterygota</taxon>
        <taxon>Neoptera</taxon>
        <taxon>Paraneoptera</taxon>
        <taxon>Psocodea</taxon>
        <taxon>Troctomorpha</taxon>
        <taxon>Phthiraptera</taxon>
        <taxon>Amblycera</taxon>
        <taxon>Menoponidae</taxon>
        <taxon>Menopon</taxon>
    </lineage>
</organism>
<dbReference type="SUPFAM" id="SSF56112">
    <property type="entry name" value="Protein kinase-like (PK-like)"/>
    <property type="match status" value="1"/>
</dbReference>
<evidence type="ECO:0000259" key="14">
    <source>
        <dbReference type="PROSITE" id="PS50011"/>
    </source>
</evidence>
<dbReference type="GO" id="GO:0004708">
    <property type="term" value="F:MAP kinase kinase activity"/>
    <property type="evidence" value="ECO:0007669"/>
    <property type="project" value="UniProtKB-EC"/>
</dbReference>
<evidence type="ECO:0000256" key="10">
    <source>
        <dbReference type="ARBA" id="ARBA00049014"/>
    </source>
</evidence>
<feature type="compositionally biased region" description="Polar residues" evidence="13">
    <location>
        <begin position="620"/>
        <end position="632"/>
    </location>
</feature>
<evidence type="ECO:0000256" key="9">
    <source>
        <dbReference type="ARBA" id="ARBA00038999"/>
    </source>
</evidence>
<evidence type="ECO:0000256" key="3">
    <source>
        <dbReference type="ARBA" id="ARBA00022679"/>
    </source>
</evidence>
<evidence type="ECO:0000256" key="2">
    <source>
        <dbReference type="ARBA" id="ARBA00022553"/>
    </source>
</evidence>
<comment type="catalytic activity">
    <reaction evidence="12">
        <text>L-tyrosyl-[protein] + ATP = O-phospho-L-tyrosyl-[protein] + ADP + H(+)</text>
        <dbReference type="Rhea" id="RHEA:10596"/>
        <dbReference type="Rhea" id="RHEA-COMP:10136"/>
        <dbReference type="Rhea" id="RHEA-COMP:20101"/>
        <dbReference type="ChEBI" id="CHEBI:15378"/>
        <dbReference type="ChEBI" id="CHEBI:30616"/>
        <dbReference type="ChEBI" id="CHEBI:46858"/>
        <dbReference type="ChEBI" id="CHEBI:61978"/>
        <dbReference type="ChEBI" id="CHEBI:456216"/>
        <dbReference type="EC" id="2.7.12.2"/>
    </reaction>
</comment>
<gene>
    <name evidence="15" type="ORF">PYX00_003529</name>
</gene>
<dbReference type="FunFam" id="3.30.200.20:FF:000040">
    <property type="entry name" value="Dual specificity mitogen-activated protein kinase kinase"/>
    <property type="match status" value="1"/>
</dbReference>
<keyword evidence="2" id="KW-0597">Phosphoprotein</keyword>
<dbReference type="PROSITE" id="PS50011">
    <property type="entry name" value="PROTEIN_KINASE_DOM"/>
    <property type="match status" value="1"/>
</dbReference>
<dbReference type="GO" id="GO:0005829">
    <property type="term" value="C:cytosol"/>
    <property type="evidence" value="ECO:0007669"/>
    <property type="project" value="UniProtKB-ARBA"/>
</dbReference>
<dbReference type="EMBL" id="JARGDH010000002">
    <property type="protein sequence ID" value="KAL0275775.1"/>
    <property type="molecule type" value="Genomic_DNA"/>
</dbReference>
<keyword evidence="7" id="KW-0829">Tyrosine-protein kinase</keyword>
<dbReference type="GO" id="GO:0016477">
    <property type="term" value="P:cell migration"/>
    <property type="evidence" value="ECO:0007669"/>
    <property type="project" value="UniProtKB-ARBA"/>
</dbReference>
<sequence>MSISSSLLAEKLDALEYKLKVGTEKDKGKNSMDYNSRSDTSRPGSGRRPANLTNEFITNIGTPKQKKCLDLLFPTLQKESHTGEMDQKLQEIMKLAGTLEINGKKYKTDIKDLSHCGDLGNGTCGHVVKMLHKPSQTVMAVKQMRRSGNSEENKRIVMDLEVVLKSHDCPYIVQCLGCFITESDVWICMELMATCFDKLLKRLRISIPEDILGKVTYATVKALDYLKEKHGVIHRDVKPSNILLDEKGNVKLCDFGISGRLVDSKPQTTSAGCAAYLAPERIEPQNPSKPDYDIRADVWSLGITLIELATGVFPYSKCKSDFEVLAEVVQGEPPRLPQDQNFSPDFINFVHSCLIKNYKDRPKYRKLLDHPFMKMAEASKADVAEWFAKTVPVTDMNLTGNSPVRRFTPPPPSPSIRRHTPTYHKSNSESQRSNSPGMEPSKYSQIQRSSLTDHKFSTQEVGERSHSASTVHRIDSTRKSSPVYGQFRQNDTYENRNRYPSAEPSYLGGPTYQRLWHHQPKPFNHHFNSYPHQSYNSHGTAVDQCHTGYLSQCSIRESHYSNPQSSLHPFANPPEYNNIDCKAEDTNKKKFSSYLKFHLAAGKDESKRNNVLPPIHRNSRGASPSPISNIHFPQSSQSPEPPPRLNRLPPQGQESGSPLPMKRGFLDHSPIRRGLVEGSPSLSRRYISPSPPQPPPRRLSECNSVPGSPQHRRVEQYRTRFHYTPEPQRRIFGPEL</sequence>
<comment type="catalytic activity">
    <reaction evidence="10">
        <text>L-seryl-[protein] + ATP = O-phospho-L-seryl-[protein] + ADP + H(+)</text>
        <dbReference type="Rhea" id="RHEA:17989"/>
        <dbReference type="Rhea" id="RHEA-COMP:9863"/>
        <dbReference type="Rhea" id="RHEA-COMP:11604"/>
        <dbReference type="ChEBI" id="CHEBI:15378"/>
        <dbReference type="ChEBI" id="CHEBI:29999"/>
        <dbReference type="ChEBI" id="CHEBI:30616"/>
        <dbReference type="ChEBI" id="CHEBI:83421"/>
        <dbReference type="ChEBI" id="CHEBI:456216"/>
        <dbReference type="EC" id="2.7.12.2"/>
    </reaction>
</comment>
<dbReference type="CDD" id="cd06618">
    <property type="entry name" value="PKc_MKK7"/>
    <property type="match status" value="1"/>
</dbReference>
<feature type="compositionally biased region" description="Polar residues" evidence="13">
    <location>
        <begin position="423"/>
        <end position="450"/>
    </location>
</feature>
<evidence type="ECO:0000256" key="7">
    <source>
        <dbReference type="ARBA" id="ARBA00023137"/>
    </source>
</evidence>
<feature type="region of interest" description="Disordered" evidence="13">
    <location>
        <begin position="398"/>
        <end position="500"/>
    </location>
</feature>
<dbReference type="FunFam" id="1.10.510.10:FF:000432">
    <property type="entry name" value="mitogen-activated protein kinase kinase 3"/>
    <property type="match status" value="1"/>
</dbReference>
<dbReference type="Pfam" id="PF00069">
    <property type="entry name" value="Pkinase"/>
    <property type="match status" value="1"/>
</dbReference>
<dbReference type="Gene3D" id="3.30.200.20">
    <property type="entry name" value="Phosphorylase Kinase, domain 1"/>
    <property type="match status" value="1"/>
</dbReference>
<dbReference type="GO" id="GO:0004674">
    <property type="term" value="F:protein serine/threonine kinase activity"/>
    <property type="evidence" value="ECO:0007669"/>
    <property type="project" value="UniProtKB-KW"/>
</dbReference>
<evidence type="ECO:0000256" key="5">
    <source>
        <dbReference type="ARBA" id="ARBA00022777"/>
    </source>
</evidence>
<reference evidence="15" key="1">
    <citation type="journal article" date="2024" name="Gigascience">
        <title>Chromosome-level genome of the poultry shaft louse Menopon gallinae provides insight into the host-switching and adaptive evolution of parasitic lice.</title>
        <authorList>
            <person name="Xu Y."/>
            <person name="Ma L."/>
            <person name="Liu S."/>
            <person name="Liang Y."/>
            <person name="Liu Q."/>
            <person name="He Z."/>
            <person name="Tian L."/>
            <person name="Duan Y."/>
            <person name="Cai W."/>
            <person name="Li H."/>
            <person name="Song F."/>
        </authorList>
    </citation>
    <scope>NUCLEOTIDE SEQUENCE</scope>
    <source>
        <strain evidence="15">Cailab_2023a</strain>
    </source>
</reference>
<dbReference type="PANTHER" id="PTHR47238:SF2">
    <property type="entry name" value="DUAL SPECIFICITY MITOGEN-ACTIVATED PROTEIN KINASE KINASE HEMIPTEROUS"/>
    <property type="match status" value="1"/>
</dbReference>
<evidence type="ECO:0000256" key="8">
    <source>
        <dbReference type="ARBA" id="ARBA00038035"/>
    </source>
</evidence>
<dbReference type="GO" id="GO:0010508">
    <property type="term" value="P:positive regulation of autophagy"/>
    <property type="evidence" value="ECO:0007669"/>
    <property type="project" value="UniProtKB-ARBA"/>
</dbReference>
<evidence type="ECO:0000256" key="13">
    <source>
        <dbReference type="SAM" id="MobiDB-lite"/>
    </source>
</evidence>
<comment type="caution">
    <text evidence="15">The sequence shown here is derived from an EMBL/GenBank/DDBJ whole genome shotgun (WGS) entry which is preliminary data.</text>
</comment>
<dbReference type="GO" id="GO:0030707">
    <property type="term" value="P:follicle cell of egg chamber development"/>
    <property type="evidence" value="ECO:0007669"/>
    <property type="project" value="UniProtKB-ARBA"/>
</dbReference>
<feature type="compositionally biased region" description="Polar residues" evidence="13">
    <location>
        <begin position="32"/>
        <end position="43"/>
    </location>
</feature>
<dbReference type="InterPro" id="IPR008271">
    <property type="entry name" value="Ser/Thr_kinase_AS"/>
</dbReference>
<accession>A0AAW2I0N5</accession>
<evidence type="ECO:0000313" key="15">
    <source>
        <dbReference type="EMBL" id="KAL0275775.1"/>
    </source>
</evidence>
<dbReference type="GO" id="GO:0051239">
    <property type="term" value="P:regulation of multicellular organismal process"/>
    <property type="evidence" value="ECO:0007669"/>
    <property type="project" value="UniProtKB-ARBA"/>
</dbReference>
<dbReference type="AlphaFoldDB" id="A0AAW2I0N5"/>
<dbReference type="GO" id="GO:0043068">
    <property type="term" value="P:positive regulation of programmed cell death"/>
    <property type="evidence" value="ECO:0007669"/>
    <property type="project" value="UniProtKB-ARBA"/>
</dbReference>
<dbReference type="GO" id="GO:0004713">
    <property type="term" value="F:protein tyrosine kinase activity"/>
    <property type="evidence" value="ECO:0007669"/>
    <property type="project" value="UniProtKB-KW"/>
</dbReference>
<evidence type="ECO:0000256" key="6">
    <source>
        <dbReference type="ARBA" id="ARBA00022840"/>
    </source>
</evidence>
<feature type="region of interest" description="Disordered" evidence="13">
    <location>
        <begin position="25"/>
        <end position="52"/>
    </location>
</feature>
<comment type="similarity">
    <text evidence="8">Belongs to the protein kinase superfamily. STE Ser/Thr protein kinase family. MAP kinase kinase subfamily.</text>
</comment>
<proteinExistence type="inferred from homology"/>
<keyword evidence="5" id="KW-0418">Kinase</keyword>
<dbReference type="PANTHER" id="PTHR47238">
    <property type="entry name" value="MITOGEN-ACTIVATED PROTEIN KINASE KINASE 5"/>
    <property type="match status" value="1"/>
</dbReference>
<evidence type="ECO:0000256" key="4">
    <source>
        <dbReference type="ARBA" id="ARBA00022741"/>
    </source>
</evidence>
<dbReference type="PROSITE" id="PS00108">
    <property type="entry name" value="PROTEIN_KINASE_ST"/>
    <property type="match status" value="1"/>
</dbReference>
<evidence type="ECO:0000256" key="1">
    <source>
        <dbReference type="ARBA" id="ARBA00022527"/>
    </source>
</evidence>
<dbReference type="SMART" id="SM00220">
    <property type="entry name" value="S_TKc"/>
    <property type="match status" value="1"/>
</dbReference>
<keyword evidence="4" id="KW-0547">Nucleotide-binding</keyword>
<evidence type="ECO:0000256" key="11">
    <source>
        <dbReference type="ARBA" id="ARBA00049299"/>
    </source>
</evidence>
<feature type="region of interest" description="Disordered" evidence="13">
    <location>
        <begin position="607"/>
        <end position="736"/>
    </location>
</feature>
<dbReference type="GO" id="GO:0005524">
    <property type="term" value="F:ATP binding"/>
    <property type="evidence" value="ECO:0007669"/>
    <property type="project" value="UniProtKB-KW"/>
</dbReference>
<name>A0AAW2I0N5_9NEOP</name>
<protein>
    <recommendedName>
        <fullName evidence="9">mitogen-activated protein kinase kinase</fullName>
        <ecNumber evidence="9">2.7.12.2</ecNumber>
    </recommendedName>
</protein>
<feature type="domain" description="Protein kinase" evidence="14">
    <location>
        <begin position="113"/>
        <end position="373"/>
    </location>
</feature>
<evidence type="ECO:0000256" key="12">
    <source>
        <dbReference type="ARBA" id="ARBA00051693"/>
    </source>
</evidence>
<keyword evidence="6" id="KW-0067">ATP-binding</keyword>
<dbReference type="InterPro" id="IPR052468">
    <property type="entry name" value="Dual_spec_MAPK_kinase"/>
</dbReference>
<dbReference type="Gene3D" id="1.10.510.10">
    <property type="entry name" value="Transferase(Phosphotransferase) domain 1"/>
    <property type="match status" value="1"/>
</dbReference>